<protein>
    <submittedName>
        <fullName evidence="1">Uncharacterized protein</fullName>
    </submittedName>
</protein>
<keyword evidence="2" id="KW-1185">Reference proteome</keyword>
<proteinExistence type="predicted"/>
<dbReference type="EMBL" id="SRYB01000039">
    <property type="protein sequence ID" value="TGY76490.1"/>
    <property type="molecule type" value="Genomic_DNA"/>
</dbReference>
<gene>
    <name evidence="1" type="ORF">E5331_17880</name>
</gene>
<organism evidence="1 2">
    <name type="scientific">Lepagella muris</name>
    <dbReference type="NCBI Taxonomy" id="3032870"/>
    <lineage>
        <taxon>Bacteria</taxon>
        <taxon>Pseudomonadati</taxon>
        <taxon>Bacteroidota</taxon>
        <taxon>Bacteroidia</taxon>
        <taxon>Bacteroidales</taxon>
        <taxon>Muribaculaceae</taxon>
        <taxon>Lepagella</taxon>
    </lineage>
</organism>
<name>A0AC61RHP1_9BACT</name>
<evidence type="ECO:0000313" key="1">
    <source>
        <dbReference type="EMBL" id="TGY76490.1"/>
    </source>
</evidence>
<reference evidence="1" key="1">
    <citation type="submission" date="2019-04" db="EMBL/GenBank/DDBJ databases">
        <title>Microbes associate with the intestines of laboratory mice.</title>
        <authorList>
            <person name="Navarre W."/>
            <person name="Wong E."/>
            <person name="Huang K."/>
            <person name="Tropini C."/>
            <person name="Ng K."/>
            <person name="Yu B."/>
        </authorList>
    </citation>
    <scope>NUCLEOTIDE SEQUENCE</scope>
    <source>
        <strain evidence="1">NM04_E33</strain>
    </source>
</reference>
<dbReference type="Proteomes" id="UP000306319">
    <property type="component" value="Unassembled WGS sequence"/>
</dbReference>
<sequence length="341" mass="39591">MHLQFENRIKTAYKFVIFMLFLNSMHPWYIWTNQLFLITIGIGALCSIAILCLRNPFRLSKEDVGLFFILLIYSLFECLKSNINGIIQNIVLFVVWWGLLSLNNEDRKEYINYITKWFSILLLISLFTYLLWLFDIWNIEPTEIEYKDVGYSALNYITFIIQNDGRLTNFFRFMSIFAEPGHMTMGIVPLIILNNFNLKNKYVLILFIAEIWSFSLAGMITLFIGYVLFNFNKHLIKGLAYLILACSGLVIMFESLGYGDVIEVFLWSRLEVNDDGNIAGNNRFTSQVDTEYNKLFNSIDFLCGKEVDQNIIDGSAGYKVFIIQNGLVGLILAIRYIHIIS</sequence>
<evidence type="ECO:0000313" key="2">
    <source>
        <dbReference type="Proteomes" id="UP000306319"/>
    </source>
</evidence>
<accession>A0AC61RHP1</accession>
<comment type="caution">
    <text evidence="1">The sequence shown here is derived from an EMBL/GenBank/DDBJ whole genome shotgun (WGS) entry which is preliminary data.</text>
</comment>